<name>A0A2A4YD10_UNCAE</name>
<sequence length="72" mass="8517">MYFFINSCRYCVSTEAAVCVRAFGLEKMVYAPDRASYPLDKKLRLDSRALKTFKIKDYAHSFCKRKLYLFDL</sequence>
<proteinExistence type="predicted"/>
<dbReference type="EMBL" id="NVUU01000100">
    <property type="protein sequence ID" value="PCI92500.1"/>
    <property type="molecule type" value="Genomic_DNA"/>
</dbReference>
<comment type="caution">
    <text evidence="1">The sequence shown here is derived from an EMBL/GenBank/DDBJ whole genome shotgun (WGS) entry which is preliminary data.</text>
</comment>
<gene>
    <name evidence="1" type="ORF">COB11_07250</name>
</gene>
<accession>A0A2A4YD10</accession>
<protein>
    <submittedName>
        <fullName evidence="1">Uncharacterized protein</fullName>
    </submittedName>
</protein>
<dbReference type="AlphaFoldDB" id="A0A2A4YD10"/>
<evidence type="ECO:0000313" key="2">
    <source>
        <dbReference type="Proteomes" id="UP000217838"/>
    </source>
</evidence>
<evidence type="ECO:0000313" key="1">
    <source>
        <dbReference type="EMBL" id="PCI92500.1"/>
    </source>
</evidence>
<organism evidence="1 2">
    <name type="scientific">Aerophobetes bacterium</name>
    <dbReference type="NCBI Taxonomy" id="2030807"/>
    <lineage>
        <taxon>Bacteria</taxon>
        <taxon>Candidatus Aerophobota</taxon>
    </lineage>
</organism>
<dbReference type="Proteomes" id="UP000217838">
    <property type="component" value="Unassembled WGS sequence"/>
</dbReference>
<reference evidence="2" key="1">
    <citation type="submission" date="2017-08" db="EMBL/GenBank/DDBJ databases">
        <title>A dynamic microbial community with high functional redundancy inhabits the cold, oxic subseafloor aquifer.</title>
        <authorList>
            <person name="Tully B.J."/>
            <person name="Wheat C.G."/>
            <person name="Glazer B.T."/>
            <person name="Huber J.A."/>
        </authorList>
    </citation>
    <scope>NUCLEOTIDE SEQUENCE [LARGE SCALE GENOMIC DNA]</scope>
</reference>